<gene>
    <name evidence="4" type="ORF">PGLA2088_LOCUS28116</name>
</gene>
<evidence type="ECO:0000256" key="1">
    <source>
        <dbReference type="ARBA" id="ARBA00022450"/>
    </source>
</evidence>
<sequence>ANMISFALNLTGQSIVFDTDGSSSFAALFHAQLEQGAEEDADSAAGRAAPFSLVLGSAWNVAPACFANFCFRGLLTTQGRCCCFNEGASGFVRGEGCGALVLARLFTLSEQDSGAQCLVRSVEMMQSSGAASLTAPCGTGMHEVIDLATFRGGLRPGDIDVVECHAAGEMQADALEVQACERVLRQAAPFESKQPLPLTSFKSCIGSTYAASGLISLLKAVQCARWAMSPPSNHLRQLNPHAVCEEGVALFPSELTALLPGFLGAPTGFSVVNSFGSSGSYASAVLWCEADKEVAVSTNSSRPALRWSHASWPLP</sequence>
<dbReference type="PANTHER" id="PTHR43775">
    <property type="entry name" value="FATTY ACID SYNTHASE"/>
    <property type="match status" value="1"/>
</dbReference>
<proteinExistence type="predicted"/>
<feature type="domain" description="Ketosynthase family 3 (KS3)" evidence="3">
    <location>
        <begin position="1"/>
        <end position="288"/>
    </location>
</feature>
<dbReference type="GO" id="GO:0004312">
    <property type="term" value="F:fatty acid synthase activity"/>
    <property type="evidence" value="ECO:0007669"/>
    <property type="project" value="TreeGrafter"/>
</dbReference>
<accession>A0A813K7A8</accession>
<feature type="non-terminal residue" evidence="4">
    <location>
        <position position="315"/>
    </location>
</feature>
<dbReference type="Proteomes" id="UP000626109">
    <property type="component" value="Unassembled WGS sequence"/>
</dbReference>
<organism evidence="4 5">
    <name type="scientific">Polarella glacialis</name>
    <name type="common">Dinoflagellate</name>
    <dbReference type="NCBI Taxonomy" id="89957"/>
    <lineage>
        <taxon>Eukaryota</taxon>
        <taxon>Sar</taxon>
        <taxon>Alveolata</taxon>
        <taxon>Dinophyceae</taxon>
        <taxon>Suessiales</taxon>
        <taxon>Suessiaceae</taxon>
        <taxon>Polarella</taxon>
    </lineage>
</organism>
<dbReference type="InterPro" id="IPR020841">
    <property type="entry name" value="PKS_Beta-ketoAc_synthase_dom"/>
</dbReference>
<evidence type="ECO:0000256" key="2">
    <source>
        <dbReference type="ARBA" id="ARBA00022553"/>
    </source>
</evidence>
<dbReference type="Pfam" id="PF00109">
    <property type="entry name" value="ketoacyl-synt"/>
    <property type="match status" value="1"/>
</dbReference>
<dbReference type="SMART" id="SM00825">
    <property type="entry name" value="PKS_KS"/>
    <property type="match status" value="1"/>
</dbReference>
<dbReference type="GO" id="GO:0006633">
    <property type="term" value="P:fatty acid biosynthetic process"/>
    <property type="evidence" value="ECO:0007669"/>
    <property type="project" value="TreeGrafter"/>
</dbReference>
<dbReference type="InterPro" id="IPR014031">
    <property type="entry name" value="Ketoacyl_synth_C"/>
</dbReference>
<dbReference type="EMBL" id="CAJNNW010027740">
    <property type="protein sequence ID" value="CAE8692933.1"/>
    <property type="molecule type" value="Genomic_DNA"/>
</dbReference>
<name>A0A813K7A8_POLGL</name>
<dbReference type="AlphaFoldDB" id="A0A813K7A8"/>
<keyword evidence="2" id="KW-0597">Phosphoprotein</keyword>
<dbReference type="Pfam" id="PF02801">
    <property type="entry name" value="Ketoacyl-synt_C"/>
    <property type="match status" value="1"/>
</dbReference>
<evidence type="ECO:0000259" key="3">
    <source>
        <dbReference type="PROSITE" id="PS52004"/>
    </source>
</evidence>
<dbReference type="InterPro" id="IPR014030">
    <property type="entry name" value="Ketoacyl_synth_N"/>
</dbReference>
<dbReference type="SUPFAM" id="SSF53901">
    <property type="entry name" value="Thiolase-like"/>
    <property type="match status" value="2"/>
</dbReference>
<dbReference type="PROSITE" id="PS52004">
    <property type="entry name" value="KS3_2"/>
    <property type="match status" value="1"/>
</dbReference>
<dbReference type="Gene3D" id="3.40.47.10">
    <property type="match status" value="1"/>
</dbReference>
<dbReference type="PANTHER" id="PTHR43775:SF37">
    <property type="entry name" value="SI:DKEY-61P9.11"/>
    <property type="match status" value="1"/>
</dbReference>
<evidence type="ECO:0000313" key="4">
    <source>
        <dbReference type="EMBL" id="CAE8692933.1"/>
    </source>
</evidence>
<reference evidence="4" key="1">
    <citation type="submission" date="2021-02" db="EMBL/GenBank/DDBJ databases">
        <authorList>
            <person name="Dougan E. K."/>
            <person name="Rhodes N."/>
            <person name="Thang M."/>
            <person name="Chan C."/>
        </authorList>
    </citation>
    <scope>NUCLEOTIDE SEQUENCE</scope>
</reference>
<dbReference type="InterPro" id="IPR050091">
    <property type="entry name" value="PKS_NRPS_Biosynth_Enz"/>
</dbReference>
<dbReference type="InterPro" id="IPR016039">
    <property type="entry name" value="Thiolase-like"/>
</dbReference>
<keyword evidence="1" id="KW-0596">Phosphopantetheine</keyword>
<protein>
    <recommendedName>
        <fullName evidence="3">Ketosynthase family 3 (KS3) domain-containing protein</fullName>
    </recommendedName>
</protein>
<evidence type="ECO:0000313" key="5">
    <source>
        <dbReference type="Proteomes" id="UP000626109"/>
    </source>
</evidence>
<comment type="caution">
    <text evidence="4">The sequence shown here is derived from an EMBL/GenBank/DDBJ whole genome shotgun (WGS) entry which is preliminary data.</text>
</comment>